<comment type="caution">
    <text evidence="2">The sequence shown here is derived from an EMBL/GenBank/DDBJ whole genome shotgun (WGS) entry which is preliminary data.</text>
</comment>
<dbReference type="AlphaFoldDB" id="A0AAQ4EIA1"/>
<dbReference type="InterPro" id="IPR024079">
    <property type="entry name" value="MetalloPept_cat_dom_sf"/>
</dbReference>
<dbReference type="PROSITE" id="PS51885">
    <property type="entry name" value="NEPRILYSIN"/>
    <property type="match status" value="1"/>
</dbReference>
<protein>
    <submittedName>
        <fullName evidence="2">Uncharacterized protein</fullName>
    </submittedName>
</protein>
<evidence type="ECO:0000313" key="3">
    <source>
        <dbReference type="Proteomes" id="UP001321473"/>
    </source>
</evidence>
<name>A0AAQ4EIA1_AMBAM</name>
<dbReference type="GO" id="GO:0004222">
    <property type="term" value="F:metalloendopeptidase activity"/>
    <property type="evidence" value="ECO:0007669"/>
    <property type="project" value="InterPro"/>
</dbReference>
<keyword evidence="1" id="KW-0812">Transmembrane</keyword>
<proteinExistence type="predicted"/>
<evidence type="ECO:0000313" key="2">
    <source>
        <dbReference type="EMBL" id="KAK8774525.1"/>
    </source>
</evidence>
<dbReference type="GO" id="GO:0006508">
    <property type="term" value="P:proteolysis"/>
    <property type="evidence" value="ECO:0007669"/>
    <property type="project" value="InterPro"/>
</dbReference>
<feature type="transmembrane region" description="Helical" evidence="1">
    <location>
        <begin position="6"/>
        <end position="23"/>
    </location>
</feature>
<dbReference type="EMBL" id="JARKHS020015347">
    <property type="protein sequence ID" value="KAK8774525.1"/>
    <property type="molecule type" value="Genomic_DNA"/>
</dbReference>
<accession>A0AAQ4EIA1</accession>
<evidence type="ECO:0000256" key="1">
    <source>
        <dbReference type="SAM" id="Phobius"/>
    </source>
</evidence>
<dbReference type="SUPFAM" id="SSF55486">
    <property type="entry name" value="Metalloproteases ('zincins'), catalytic domain"/>
    <property type="match status" value="1"/>
</dbReference>
<sequence length="120" mass="13651">MLVGTLAIFFFCFLVGLLFYYFFTGPNLPIAVACISDECLQAKEDLDNLLNDAKKPCADFYGHVCDSWSNTTSSFHAGIAGRQLAKMNASLFQNVKIKRDEDRRYGVHLLRPVYRRALFE</sequence>
<gene>
    <name evidence="2" type="ORF">V5799_010946</name>
</gene>
<reference evidence="2 3" key="1">
    <citation type="journal article" date="2023" name="Arcadia Sci">
        <title>De novo assembly of a long-read Amblyomma americanum tick genome.</title>
        <authorList>
            <person name="Chou S."/>
            <person name="Poskanzer K.E."/>
            <person name="Rollins M."/>
            <person name="Thuy-Boun P.S."/>
        </authorList>
    </citation>
    <scope>NUCLEOTIDE SEQUENCE [LARGE SCALE GENOMIC DNA]</scope>
    <source>
        <strain evidence="2">F_SG_1</strain>
        <tissue evidence="2">Salivary glands</tissue>
    </source>
</reference>
<keyword evidence="1" id="KW-1133">Transmembrane helix</keyword>
<keyword evidence="1" id="KW-0472">Membrane</keyword>
<dbReference type="Gene3D" id="3.40.390.10">
    <property type="entry name" value="Collagenase (Catalytic Domain)"/>
    <property type="match status" value="1"/>
</dbReference>
<dbReference type="Proteomes" id="UP001321473">
    <property type="component" value="Unassembled WGS sequence"/>
</dbReference>
<keyword evidence="3" id="KW-1185">Reference proteome</keyword>
<organism evidence="2 3">
    <name type="scientific">Amblyomma americanum</name>
    <name type="common">Lone star tick</name>
    <dbReference type="NCBI Taxonomy" id="6943"/>
    <lineage>
        <taxon>Eukaryota</taxon>
        <taxon>Metazoa</taxon>
        <taxon>Ecdysozoa</taxon>
        <taxon>Arthropoda</taxon>
        <taxon>Chelicerata</taxon>
        <taxon>Arachnida</taxon>
        <taxon>Acari</taxon>
        <taxon>Parasitiformes</taxon>
        <taxon>Ixodida</taxon>
        <taxon>Ixodoidea</taxon>
        <taxon>Ixodidae</taxon>
        <taxon>Amblyomminae</taxon>
        <taxon>Amblyomma</taxon>
    </lineage>
</organism>
<dbReference type="InterPro" id="IPR000718">
    <property type="entry name" value="Peptidase_M13"/>
</dbReference>